<dbReference type="Proteomes" id="UP000700596">
    <property type="component" value="Unassembled WGS sequence"/>
</dbReference>
<feature type="transmembrane region" description="Helical" evidence="2">
    <location>
        <begin position="231"/>
        <end position="250"/>
    </location>
</feature>
<keyword evidence="2" id="KW-0812">Transmembrane</keyword>
<dbReference type="EMBL" id="JAGMWT010000001">
    <property type="protein sequence ID" value="KAH7138244.1"/>
    <property type="molecule type" value="Genomic_DNA"/>
</dbReference>
<evidence type="ECO:0000256" key="2">
    <source>
        <dbReference type="SAM" id="Phobius"/>
    </source>
</evidence>
<gene>
    <name evidence="3" type="ORF">B0J11DRAFT_500477</name>
</gene>
<proteinExistence type="predicted"/>
<feature type="compositionally biased region" description="Low complexity" evidence="1">
    <location>
        <begin position="1"/>
        <end position="21"/>
    </location>
</feature>
<protein>
    <submittedName>
        <fullName evidence="3">Uncharacterized protein</fullName>
    </submittedName>
</protein>
<evidence type="ECO:0000256" key="1">
    <source>
        <dbReference type="SAM" id="MobiDB-lite"/>
    </source>
</evidence>
<keyword evidence="2" id="KW-0472">Membrane</keyword>
<evidence type="ECO:0000313" key="3">
    <source>
        <dbReference type="EMBL" id="KAH7138244.1"/>
    </source>
</evidence>
<keyword evidence="2" id="KW-1133">Transmembrane helix</keyword>
<dbReference type="AlphaFoldDB" id="A0A9P9J1S2"/>
<keyword evidence="4" id="KW-1185">Reference proteome</keyword>
<comment type="caution">
    <text evidence="3">The sequence shown here is derived from an EMBL/GenBank/DDBJ whole genome shotgun (WGS) entry which is preliminary data.</text>
</comment>
<name>A0A9P9J1S2_9PLEO</name>
<accession>A0A9P9J1S2</accession>
<organism evidence="3 4">
    <name type="scientific">Dendryphion nanum</name>
    <dbReference type="NCBI Taxonomy" id="256645"/>
    <lineage>
        <taxon>Eukaryota</taxon>
        <taxon>Fungi</taxon>
        <taxon>Dikarya</taxon>
        <taxon>Ascomycota</taxon>
        <taxon>Pezizomycotina</taxon>
        <taxon>Dothideomycetes</taxon>
        <taxon>Pleosporomycetidae</taxon>
        <taxon>Pleosporales</taxon>
        <taxon>Torulaceae</taxon>
        <taxon>Dendryphion</taxon>
    </lineage>
</organism>
<reference evidence="3" key="1">
    <citation type="journal article" date="2021" name="Nat. Commun.">
        <title>Genetic determinants of endophytism in the Arabidopsis root mycobiome.</title>
        <authorList>
            <person name="Mesny F."/>
            <person name="Miyauchi S."/>
            <person name="Thiergart T."/>
            <person name="Pickel B."/>
            <person name="Atanasova L."/>
            <person name="Karlsson M."/>
            <person name="Huettel B."/>
            <person name="Barry K.W."/>
            <person name="Haridas S."/>
            <person name="Chen C."/>
            <person name="Bauer D."/>
            <person name="Andreopoulos W."/>
            <person name="Pangilinan J."/>
            <person name="LaButti K."/>
            <person name="Riley R."/>
            <person name="Lipzen A."/>
            <person name="Clum A."/>
            <person name="Drula E."/>
            <person name="Henrissat B."/>
            <person name="Kohler A."/>
            <person name="Grigoriev I.V."/>
            <person name="Martin F.M."/>
            <person name="Hacquard S."/>
        </authorList>
    </citation>
    <scope>NUCLEOTIDE SEQUENCE</scope>
    <source>
        <strain evidence="3">MPI-CAGE-CH-0243</strain>
    </source>
</reference>
<evidence type="ECO:0000313" key="4">
    <source>
        <dbReference type="Proteomes" id="UP000700596"/>
    </source>
</evidence>
<sequence>MNRVPASRSRSSKASKVSKSSPGRRSSLAAEADTMNRTPTLRSKSPTPTLYRRQSFVADADTPNGIHLSRSKSPKALYRRYSPVKEAFDMLDQNAQIIKLAGAIFGSSHISPSPYDTFTIRSHPKRNWWGQKEYHPQGIALIAYTDPKNRDEWEYILKIEQKRTFQIAAEEMINELQEILGKLAAASNGRMLRNTGLSHRDIVHKYGTSNHPWPKWVLSWAPWGFGGILRWIWWFFSGVGYLVAGLYYVFLWSTTGKLHTESGGDFIVVDSSRSYRSRSYSFSN</sequence>
<feature type="region of interest" description="Disordered" evidence="1">
    <location>
        <begin position="1"/>
        <end position="51"/>
    </location>
</feature>
<feature type="compositionally biased region" description="Polar residues" evidence="1">
    <location>
        <begin position="35"/>
        <end position="48"/>
    </location>
</feature>